<dbReference type="EMBL" id="JBHRUH010000001">
    <property type="protein sequence ID" value="MFC3290482.1"/>
    <property type="molecule type" value="Genomic_DNA"/>
</dbReference>
<sequence length="198" mass="22409">MQWIASNSTALIFLANAGVILVWVFFGFLMMADFAKLRRPKLLISRQQRMDVDGVCAVINMGQEAVYVSAVLAVVKGKDQTFRADLTNYIPSLGQTQSTTGALQGPLASGSEYRLDTFRRLAQHSLQASNASIRCEDLDSIEIRIIATHGRDDRPFGVYRRFAQEEGVLKPVSFHTRLLSPRWHQDRLRRWQRQVAQA</sequence>
<accession>A0ABV7LWV6</accession>
<dbReference type="Proteomes" id="UP001595640">
    <property type="component" value="Unassembled WGS sequence"/>
</dbReference>
<keyword evidence="1" id="KW-0812">Transmembrane</keyword>
<protein>
    <submittedName>
        <fullName evidence="2">Uncharacterized protein</fullName>
    </submittedName>
</protein>
<organism evidence="2 3">
    <name type="scientific">Modicisalibacter luteus</name>
    <dbReference type="NCBI Taxonomy" id="453962"/>
    <lineage>
        <taxon>Bacteria</taxon>
        <taxon>Pseudomonadati</taxon>
        <taxon>Pseudomonadota</taxon>
        <taxon>Gammaproteobacteria</taxon>
        <taxon>Oceanospirillales</taxon>
        <taxon>Halomonadaceae</taxon>
        <taxon>Modicisalibacter</taxon>
    </lineage>
</organism>
<evidence type="ECO:0000313" key="2">
    <source>
        <dbReference type="EMBL" id="MFC3290482.1"/>
    </source>
</evidence>
<keyword evidence="3" id="KW-1185">Reference proteome</keyword>
<dbReference type="RefSeq" id="WP_019020297.1">
    <property type="nucleotide sequence ID" value="NZ_BMXD01000012.1"/>
</dbReference>
<keyword evidence="1" id="KW-1133">Transmembrane helix</keyword>
<gene>
    <name evidence="2" type="ORF">ACFOEI_00150</name>
</gene>
<feature type="transmembrane region" description="Helical" evidence="1">
    <location>
        <begin position="12"/>
        <end position="32"/>
    </location>
</feature>
<reference evidence="3" key="1">
    <citation type="journal article" date="2019" name="Int. J. Syst. Evol. Microbiol.">
        <title>The Global Catalogue of Microorganisms (GCM) 10K type strain sequencing project: providing services to taxonomists for standard genome sequencing and annotation.</title>
        <authorList>
            <consortium name="The Broad Institute Genomics Platform"/>
            <consortium name="The Broad Institute Genome Sequencing Center for Infectious Disease"/>
            <person name="Wu L."/>
            <person name="Ma J."/>
        </authorList>
    </citation>
    <scope>NUCLEOTIDE SEQUENCE [LARGE SCALE GENOMIC DNA]</scope>
    <source>
        <strain evidence="3">KCTC 12847</strain>
    </source>
</reference>
<keyword evidence="1" id="KW-0472">Membrane</keyword>
<proteinExistence type="predicted"/>
<comment type="caution">
    <text evidence="2">The sequence shown here is derived from an EMBL/GenBank/DDBJ whole genome shotgun (WGS) entry which is preliminary data.</text>
</comment>
<name>A0ABV7LWV6_9GAMM</name>
<evidence type="ECO:0000256" key="1">
    <source>
        <dbReference type="SAM" id="Phobius"/>
    </source>
</evidence>
<evidence type="ECO:0000313" key="3">
    <source>
        <dbReference type="Proteomes" id="UP001595640"/>
    </source>
</evidence>